<dbReference type="PANTHER" id="PTHR42760">
    <property type="entry name" value="SHORT-CHAIN DEHYDROGENASES/REDUCTASES FAMILY MEMBER"/>
    <property type="match status" value="1"/>
</dbReference>
<organism evidence="3 4">
    <name type="scientific">Mycobacterium colombiense</name>
    <dbReference type="NCBI Taxonomy" id="339268"/>
    <lineage>
        <taxon>Bacteria</taxon>
        <taxon>Bacillati</taxon>
        <taxon>Actinomycetota</taxon>
        <taxon>Actinomycetes</taxon>
        <taxon>Mycobacteriales</taxon>
        <taxon>Mycobacteriaceae</taxon>
        <taxon>Mycobacterium</taxon>
        <taxon>Mycobacterium avium complex (MAC)</taxon>
    </lineage>
</organism>
<dbReference type="CDD" id="cd05233">
    <property type="entry name" value="SDR_c"/>
    <property type="match status" value="1"/>
</dbReference>
<dbReference type="SUPFAM" id="SSF51735">
    <property type="entry name" value="NAD(P)-binding Rossmann-fold domains"/>
    <property type="match status" value="1"/>
</dbReference>
<dbReference type="InterPro" id="IPR002347">
    <property type="entry name" value="SDR_fam"/>
</dbReference>
<evidence type="ECO:0000313" key="3">
    <source>
        <dbReference type="EMBL" id="RAU94661.1"/>
    </source>
</evidence>
<dbReference type="RefSeq" id="WP_112708915.1">
    <property type="nucleotide sequence ID" value="NZ_QMEU01000036.1"/>
</dbReference>
<dbReference type="EMBL" id="QMEU01000036">
    <property type="protein sequence ID" value="RAU94661.1"/>
    <property type="molecule type" value="Genomic_DNA"/>
</dbReference>
<dbReference type="InterPro" id="IPR036291">
    <property type="entry name" value="NAD(P)-bd_dom_sf"/>
</dbReference>
<name>A0A329KL30_9MYCO</name>
<dbReference type="PRINTS" id="PR00080">
    <property type="entry name" value="SDRFAMILY"/>
</dbReference>
<keyword evidence="2" id="KW-0560">Oxidoreductase</keyword>
<gene>
    <name evidence="3" type="ORF">DQP58_13810</name>
</gene>
<dbReference type="Proteomes" id="UP000250347">
    <property type="component" value="Unassembled WGS sequence"/>
</dbReference>
<accession>A0A329KL30</accession>
<comment type="caution">
    <text evidence="3">The sequence shown here is derived from an EMBL/GenBank/DDBJ whole genome shotgun (WGS) entry which is preliminary data.</text>
</comment>
<sequence>MEFGDEKVAIITGASRGIGAGLVEAYRKHGYRVIANSRTITDSSHPEVVTVAGDIADPSTADRLVAAAVARCGHIDTLVNNAGVFVSKPFTHYSLEDCARVTSVNLLGFLHVTQRAIDVMLAQGTGGHVVNITTTLVEHAQGKVPSALTALTKGGLAAVTKSLAIEYAGQGIRVNAISPGVIDTPMHAGVDARASYAWMHPQNRIGAVADIVHGALYLETAPFVTGEILHVDGGQSAGH</sequence>
<comment type="similarity">
    <text evidence="1">Belongs to the short-chain dehydrogenases/reductases (SDR) family.</text>
</comment>
<dbReference type="PANTHER" id="PTHR42760:SF135">
    <property type="entry name" value="BLL7886 PROTEIN"/>
    <property type="match status" value="1"/>
</dbReference>
<proteinExistence type="inferred from homology"/>
<dbReference type="Pfam" id="PF13561">
    <property type="entry name" value="adh_short_C2"/>
    <property type="match status" value="1"/>
</dbReference>
<protein>
    <submittedName>
        <fullName evidence="3">3-oxoacyl-ACP reductase</fullName>
    </submittedName>
</protein>
<dbReference type="Gene3D" id="3.40.50.720">
    <property type="entry name" value="NAD(P)-binding Rossmann-like Domain"/>
    <property type="match status" value="1"/>
</dbReference>
<dbReference type="FunFam" id="3.40.50.720:FF:000084">
    <property type="entry name" value="Short-chain dehydrogenase reductase"/>
    <property type="match status" value="1"/>
</dbReference>
<reference evidence="3 4" key="1">
    <citation type="submission" date="2018-06" db="EMBL/GenBank/DDBJ databases">
        <title>NTM in soil in Japan.</title>
        <authorList>
            <person name="Ohya K."/>
        </authorList>
    </citation>
    <scope>NUCLEOTIDE SEQUENCE [LARGE SCALE GENOMIC DNA]</scope>
    <source>
        <strain evidence="3 4">GF76</strain>
    </source>
</reference>
<dbReference type="GO" id="GO:0030497">
    <property type="term" value="P:fatty acid elongation"/>
    <property type="evidence" value="ECO:0007669"/>
    <property type="project" value="TreeGrafter"/>
</dbReference>
<evidence type="ECO:0000256" key="1">
    <source>
        <dbReference type="ARBA" id="ARBA00006484"/>
    </source>
</evidence>
<evidence type="ECO:0000256" key="2">
    <source>
        <dbReference type="ARBA" id="ARBA00023002"/>
    </source>
</evidence>
<dbReference type="AlphaFoldDB" id="A0A329KL30"/>
<evidence type="ECO:0000313" key="4">
    <source>
        <dbReference type="Proteomes" id="UP000250347"/>
    </source>
</evidence>
<dbReference type="GO" id="GO:0016616">
    <property type="term" value="F:oxidoreductase activity, acting on the CH-OH group of donors, NAD or NADP as acceptor"/>
    <property type="evidence" value="ECO:0007669"/>
    <property type="project" value="TreeGrafter"/>
</dbReference>
<dbReference type="PRINTS" id="PR00081">
    <property type="entry name" value="GDHRDH"/>
</dbReference>